<feature type="transmembrane region" description="Helical" evidence="1">
    <location>
        <begin position="16"/>
        <end position="35"/>
    </location>
</feature>
<feature type="transmembrane region" description="Helical" evidence="1">
    <location>
        <begin position="41"/>
        <end position="62"/>
    </location>
</feature>
<protein>
    <submittedName>
        <fullName evidence="2">Uncharacterized protein</fullName>
    </submittedName>
</protein>
<comment type="caution">
    <text evidence="2">The sequence shown here is derived from an EMBL/GenBank/DDBJ whole genome shotgun (WGS) entry which is preliminary data.</text>
</comment>
<feature type="transmembrane region" description="Helical" evidence="1">
    <location>
        <begin position="74"/>
        <end position="96"/>
    </location>
</feature>
<feature type="transmembrane region" description="Helical" evidence="1">
    <location>
        <begin position="133"/>
        <end position="151"/>
    </location>
</feature>
<proteinExistence type="predicted"/>
<keyword evidence="1" id="KW-0812">Transmembrane</keyword>
<accession>A0ABR7WS06</accession>
<evidence type="ECO:0000313" key="2">
    <source>
        <dbReference type="EMBL" id="MBD1364159.1"/>
    </source>
</evidence>
<evidence type="ECO:0000313" key="3">
    <source>
        <dbReference type="Proteomes" id="UP000606600"/>
    </source>
</evidence>
<dbReference type="Proteomes" id="UP000606600">
    <property type="component" value="Unassembled WGS sequence"/>
</dbReference>
<dbReference type="RefSeq" id="WP_191188815.1">
    <property type="nucleotide sequence ID" value="NZ_JACWMY010000004.1"/>
</dbReference>
<name>A0ABR7WS06_9SPHI</name>
<gene>
    <name evidence="2" type="ORF">IDJ77_10095</name>
</gene>
<organism evidence="2 3">
    <name type="scientific">Mucilaginibacter pankratovii</name>
    <dbReference type="NCBI Taxonomy" id="2772110"/>
    <lineage>
        <taxon>Bacteria</taxon>
        <taxon>Pseudomonadati</taxon>
        <taxon>Bacteroidota</taxon>
        <taxon>Sphingobacteriia</taxon>
        <taxon>Sphingobacteriales</taxon>
        <taxon>Sphingobacteriaceae</taxon>
        <taxon>Mucilaginibacter</taxon>
    </lineage>
</organism>
<dbReference type="EMBL" id="JACWMY010000004">
    <property type="protein sequence ID" value="MBD1364159.1"/>
    <property type="molecule type" value="Genomic_DNA"/>
</dbReference>
<feature type="transmembrane region" description="Helical" evidence="1">
    <location>
        <begin position="102"/>
        <end position="121"/>
    </location>
</feature>
<keyword evidence="1" id="KW-0472">Membrane</keyword>
<reference evidence="2 3" key="1">
    <citation type="submission" date="2020-09" db="EMBL/GenBank/DDBJ databases">
        <title>Novel species of Mucilaginibacter isolated from a glacier on the Tibetan Plateau.</title>
        <authorList>
            <person name="Liu Q."/>
            <person name="Xin Y.-H."/>
        </authorList>
    </citation>
    <scope>NUCLEOTIDE SEQUENCE [LARGE SCALE GENOMIC DNA]</scope>
    <source>
        <strain evidence="2 3">ZT4R22</strain>
    </source>
</reference>
<sequence length="230" mass="25997">MEKEYVSGGISKWKQLALAYNVWGFLLGFLSIFLGKTNLSALIGLLYPLLGIILMKCSPGIIKMAWTNKKSEYHGIALGFFVPVIMMVVISLDYNIMSKKSVLLPLIVIMVLMFLLIYFTGFNKAGDSIKNQLLLIIFLTFIYSIGIVITVNCQFDSSVPNLLQPMVLKKYTTSGKGPHYHIDVASWVASNETEHIAVRKIYYEELEIGQTVKVQLKKGLLNIPWYYVLQ</sequence>
<keyword evidence="1" id="KW-1133">Transmembrane helix</keyword>
<keyword evidence="3" id="KW-1185">Reference proteome</keyword>
<evidence type="ECO:0000256" key="1">
    <source>
        <dbReference type="SAM" id="Phobius"/>
    </source>
</evidence>